<evidence type="ECO:0000313" key="2">
    <source>
        <dbReference type="Proteomes" id="UP000000702"/>
    </source>
</evidence>
<reference evidence="2" key="1">
    <citation type="submission" date="2011-07" db="EMBL/GenBank/DDBJ databases">
        <title>Divergent evolution of antigenic variation in African trypanosomes.</title>
        <authorList>
            <person name="Jackson A.P."/>
            <person name="Berry A."/>
            <person name="Allison H.C."/>
            <person name="Burton P."/>
            <person name="Anderson J."/>
            <person name="Aslett M."/>
            <person name="Brown R."/>
            <person name="Corton N."/>
            <person name="Harris D."/>
            <person name="Hauser H."/>
            <person name="Gamble J."/>
            <person name="Gilderthorp R."/>
            <person name="McQuillan J."/>
            <person name="Quail M.A."/>
            <person name="Sanders M."/>
            <person name="Van Tonder A."/>
            <person name="Ginger M.L."/>
            <person name="Donelson J.E."/>
            <person name="Field M.C."/>
            <person name="Barry J.D."/>
            <person name="Berriman M."/>
            <person name="Hertz-Fowler C."/>
        </authorList>
    </citation>
    <scope>NUCLEOTIDE SEQUENCE [LARGE SCALE GENOMIC DNA]</scope>
    <source>
        <strain evidence="2">IL3000</strain>
    </source>
</reference>
<dbReference type="EMBL" id="CAEQ01002340">
    <property type="protein sequence ID" value="CCD16558.1"/>
    <property type="molecule type" value="Genomic_DNA"/>
</dbReference>
<name>F9WGX0_TRYCI</name>
<dbReference type="Proteomes" id="UP000000702">
    <property type="component" value="Unassembled WGS sequence"/>
</dbReference>
<keyword evidence="2" id="KW-1185">Reference proteome</keyword>
<evidence type="ECO:0000313" key="1">
    <source>
        <dbReference type="EMBL" id="CCD16558.1"/>
    </source>
</evidence>
<organism evidence="1 2">
    <name type="scientific">Trypanosoma congolense (strain IL3000)</name>
    <dbReference type="NCBI Taxonomy" id="1068625"/>
    <lineage>
        <taxon>Eukaryota</taxon>
        <taxon>Discoba</taxon>
        <taxon>Euglenozoa</taxon>
        <taxon>Kinetoplastea</taxon>
        <taxon>Metakinetoplastina</taxon>
        <taxon>Trypanosomatida</taxon>
        <taxon>Trypanosomatidae</taxon>
        <taxon>Trypanosoma</taxon>
        <taxon>Nannomonas</taxon>
    </lineage>
</organism>
<protein>
    <submittedName>
        <fullName evidence="1">Uncharacterized protein</fullName>
    </submittedName>
</protein>
<gene>
    <name evidence="1" type="ORF">TCIL3000_0_14720</name>
</gene>
<dbReference type="AlphaFoldDB" id="F9WGX0"/>
<accession>F9WGX0</accession>
<proteinExistence type="predicted"/>
<sequence>MNSASFRNILVNVRGRMSPCPSLVLAVFGSRRKISAPGFLKKNSFLGRSGAVSPYISFSISKVLDSSSTYCQHPELFPRRVAGFVLSFWQEQLLPTRRTAVVKALNYLVDSLYALPVASVPVGLVVEYLFAIGAANFSGSRSINRLH</sequence>
<reference evidence="1 2" key="2">
    <citation type="journal article" date="2012" name="Proc. Natl. Acad. Sci. U.S.A.">
        <title>Antigenic diversity is generated by distinct evolutionary mechanisms in African trypanosome species.</title>
        <authorList>
            <person name="Jackson A.P."/>
            <person name="Berry A."/>
            <person name="Aslett M."/>
            <person name="Allison H.C."/>
            <person name="Burton P."/>
            <person name="Vavrova-Anderson J."/>
            <person name="Brown R."/>
            <person name="Browne H."/>
            <person name="Corton N."/>
            <person name="Hauser H."/>
            <person name="Gamble J."/>
            <person name="Gilderthorp R."/>
            <person name="Marcello L."/>
            <person name="McQuillan J."/>
            <person name="Otto T.D."/>
            <person name="Quail M.A."/>
            <person name="Sanders M.J."/>
            <person name="van Tonder A."/>
            <person name="Ginger M.L."/>
            <person name="Field M.C."/>
            <person name="Barry J.D."/>
            <person name="Hertz-Fowler C."/>
            <person name="Berriman M."/>
        </authorList>
    </citation>
    <scope>NUCLEOTIDE SEQUENCE [LARGE SCALE GENOMIC DNA]</scope>
    <source>
        <strain evidence="1 2">IL3000</strain>
    </source>
</reference>
<comment type="caution">
    <text evidence="1">The sequence shown here is derived from an EMBL/GenBank/DDBJ whole genome shotgun (WGS) entry which is preliminary data.</text>
</comment>